<organism evidence="3 4">
    <name type="scientific">Allacma fusca</name>
    <dbReference type="NCBI Taxonomy" id="39272"/>
    <lineage>
        <taxon>Eukaryota</taxon>
        <taxon>Metazoa</taxon>
        <taxon>Ecdysozoa</taxon>
        <taxon>Arthropoda</taxon>
        <taxon>Hexapoda</taxon>
        <taxon>Collembola</taxon>
        <taxon>Symphypleona</taxon>
        <taxon>Sminthuridae</taxon>
        <taxon>Allacma</taxon>
    </lineage>
</organism>
<gene>
    <name evidence="3" type="ORF">AFUS01_LOCUS36789</name>
</gene>
<evidence type="ECO:0000313" key="4">
    <source>
        <dbReference type="Proteomes" id="UP000708208"/>
    </source>
</evidence>
<dbReference type="OrthoDB" id="10683474at2759"/>
<evidence type="ECO:0000256" key="2">
    <source>
        <dbReference type="SAM" id="MobiDB-lite"/>
    </source>
</evidence>
<reference evidence="3" key="1">
    <citation type="submission" date="2021-06" db="EMBL/GenBank/DDBJ databases">
        <authorList>
            <person name="Hodson N. C."/>
            <person name="Mongue J. A."/>
            <person name="Jaron S. K."/>
        </authorList>
    </citation>
    <scope>NUCLEOTIDE SEQUENCE</scope>
</reference>
<dbReference type="Proteomes" id="UP000708208">
    <property type="component" value="Unassembled WGS sequence"/>
</dbReference>
<evidence type="ECO:0008006" key="5">
    <source>
        <dbReference type="Google" id="ProtNLM"/>
    </source>
</evidence>
<evidence type="ECO:0000313" key="3">
    <source>
        <dbReference type="EMBL" id="CAG7826749.1"/>
    </source>
</evidence>
<evidence type="ECO:0000256" key="1">
    <source>
        <dbReference type="SAM" id="Coils"/>
    </source>
</evidence>
<keyword evidence="1" id="KW-0175">Coiled coil</keyword>
<dbReference type="EMBL" id="CAJVCH010540998">
    <property type="protein sequence ID" value="CAG7826749.1"/>
    <property type="molecule type" value="Genomic_DNA"/>
</dbReference>
<feature type="compositionally biased region" description="Polar residues" evidence="2">
    <location>
        <begin position="184"/>
        <end position="196"/>
    </location>
</feature>
<sequence length="414" mass="46258">MFDQPYNTNINLWIPDSPDSISPDDDMNADQFLGTRPCLEEGNLSFCNNTDDLAPTAGELSCSLDINMPQEPLLDSPQLFTGEEYGDQELYDFYAILNGKTPVVTPDISLNQESNSDQILQESSVTLAPVSPGLFGIDIPLTKVEEPLTTIDNEVIVKITHIDPPNYEDAVSQSYKPKRRTGRKTSLTARQCSESPQYDFAPSSVKTEPISPDTTQDIKPIIGTKRARKNSAHGKAPATPLSTNESKYKKVKLYELDDPSAKNAKAAWLNRQKKKEKMASLTVENQELASKLEENQNALLQSQQRERDMKAKLEENQRKNQAATGLNRILISAKEVLETVMLPLHQKYGPWNLEVAPWFRQVEAAMSLRGEIPASMGGNDVTSKFITMHFNTEDRVAMVDYRPDVPVLPKSMPQ</sequence>
<proteinExistence type="predicted"/>
<protein>
    <recommendedName>
        <fullName evidence="5">BZIP domain-containing protein</fullName>
    </recommendedName>
</protein>
<keyword evidence="4" id="KW-1185">Reference proteome</keyword>
<accession>A0A8J2L0M4</accession>
<feature type="region of interest" description="Disordered" evidence="2">
    <location>
        <begin position="168"/>
        <end position="217"/>
    </location>
</feature>
<feature type="coiled-coil region" evidence="1">
    <location>
        <begin position="271"/>
        <end position="305"/>
    </location>
</feature>
<dbReference type="AlphaFoldDB" id="A0A8J2L0M4"/>
<comment type="caution">
    <text evidence="3">The sequence shown here is derived from an EMBL/GenBank/DDBJ whole genome shotgun (WGS) entry which is preliminary data.</text>
</comment>
<name>A0A8J2L0M4_9HEXA</name>